<dbReference type="FunFam" id="3.40.640.10:FF:000224">
    <property type="entry name" value="Probable glycine dehydrogenase (decarboxylating) subunit 2"/>
    <property type="match status" value="1"/>
</dbReference>
<dbReference type="NCBIfam" id="NF003346">
    <property type="entry name" value="PRK04366.1"/>
    <property type="match status" value="1"/>
</dbReference>
<organism evidence="6">
    <name type="scientific">marine sediment metagenome</name>
    <dbReference type="NCBI Taxonomy" id="412755"/>
    <lineage>
        <taxon>unclassified sequences</taxon>
        <taxon>metagenomes</taxon>
        <taxon>ecological metagenomes</taxon>
    </lineage>
</organism>
<keyword evidence="3" id="KW-0560">Oxidoreductase</keyword>
<comment type="catalytic activity">
    <reaction evidence="4">
        <text>N(6)-[(R)-lipoyl]-L-lysyl-[glycine-cleavage complex H protein] + glycine + H(+) = N(6)-[(R)-S(8)-aminomethyldihydrolipoyl]-L-lysyl-[glycine-cleavage complex H protein] + CO2</text>
        <dbReference type="Rhea" id="RHEA:24304"/>
        <dbReference type="Rhea" id="RHEA-COMP:10494"/>
        <dbReference type="Rhea" id="RHEA-COMP:10495"/>
        <dbReference type="ChEBI" id="CHEBI:15378"/>
        <dbReference type="ChEBI" id="CHEBI:16526"/>
        <dbReference type="ChEBI" id="CHEBI:57305"/>
        <dbReference type="ChEBI" id="CHEBI:83099"/>
        <dbReference type="ChEBI" id="CHEBI:83143"/>
        <dbReference type="EC" id="1.4.4.2"/>
    </reaction>
</comment>
<dbReference type="GO" id="GO:0005960">
    <property type="term" value="C:glycine cleavage complex"/>
    <property type="evidence" value="ECO:0007669"/>
    <property type="project" value="TreeGrafter"/>
</dbReference>
<dbReference type="EC" id="1.4.4.2" evidence="1"/>
<dbReference type="InterPro" id="IPR049316">
    <property type="entry name" value="GDC-P_C"/>
</dbReference>
<gene>
    <name evidence="6" type="ORF">LCGC14_0616230</name>
</gene>
<evidence type="ECO:0000256" key="1">
    <source>
        <dbReference type="ARBA" id="ARBA00012134"/>
    </source>
</evidence>
<dbReference type="GO" id="GO:0005829">
    <property type="term" value="C:cytosol"/>
    <property type="evidence" value="ECO:0007669"/>
    <property type="project" value="TreeGrafter"/>
</dbReference>
<protein>
    <recommendedName>
        <fullName evidence="1">glycine dehydrogenase (aminomethyl-transferring)</fullName>
        <ecNumber evidence="1">1.4.4.2</ecNumber>
    </recommendedName>
</protein>
<keyword evidence="2" id="KW-0663">Pyridoxal phosphate</keyword>
<dbReference type="EMBL" id="LAZR01001035">
    <property type="protein sequence ID" value="KKN52070.1"/>
    <property type="molecule type" value="Genomic_DNA"/>
</dbReference>
<evidence type="ECO:0000259" key="5">
    <source>
        <dbReference type="Pfam" id="PF21478"/>
    </source>
</evidence>
<dbReference type="InterPro" id="IPR020581">
    <property type="entry name" value="GDC_P"/>
</dbReference>
<dbReference type="Gene3D" id="6.20.440.10">
    <property type="match status" value="1"/>
</dbReference>
<dbReference type="AlphaFoldDB" id="A0A0F9R658"/>
<evidence type="ECO:0000256" key="4">
    <source>
        <dbReference type="ARBA" id="ARBA00049026"/>
    </source>
</evidence>
<dbReference type="Pfam" id="PF21478">
    <property type="entry name" value="GcvP2_C"/>
    <property type="match status" value="1"/>
</dbReference>
<dbReference type="GO" id="GO:0004375">
    <property type="term" value="F:glycine dehydrogenase (decarboxylating) activity"/>
    <property type="evidence" value="ECO:0007669"/>
    <property type="project" value="UniProtKB-EC"/>
</dbReference>
<dbReference type="InterPro" id="IPR015422">
    <property type="entry name" value="PyrdxlP-dep_Trfase_small"/>
</dbReference>
<dbReference type="GO" id="GO:0019464">
    <property type="term" value="P:glycine decarboxylation via glycine cleavage system"/>
    <property type="evidence" value="ECO:0007669"/>
    <property type="project" value="TreeGrafter"/>
</dbReference>
<dbReference type="Gene3D" id="3.90.1150.10">
    <property type="entry name" value="Aspartate Aminotransferase, domain 1"/>
    <property type="match status" value="1"/>
</dbReference>
<name>A0A0F9R658_9ZZZZ</name>
<comment type="caution">
    <text evidence="6">The sequence shown here is derived from an EMBL/GenBank/DDBJ whole genome shotgun (WGS) entry which is preliminary data.</text>
</comment>
<dbReference type="GO" id="GO:0030170">
    <property type="term" value="F:pyridoxal phosphate binding"/>
    <property type="evidence" value="ECO:0007669"/>
    <property type="project" value="TreeGrafter"/>
</dbReference>
<dbReference type="InterPro" id="IPR015421">
    <property type="entry name" value="PyrdxlP-dep_Trfase_major"/>
</dbReference>
<dbReference type="FunFam" id="3.90.1150.10:FF:000014">
    <property type="entry name" value="Probable glycine dehydrogenase (decarboxylating) subunit 2"/>
    <property type="match status" value="1"/>
</dbReference>
<dbReference type="InterPro" id="IPR015424">
    <property type="entry name" value="PyrdxlP-dep_Trfase"/>
</dbReference>
<sequence>MNSNITLIFEKGIEEGQQNFIPKMDIEGKNLLDFIPKYLLRENLPIPNVPEVEIVRHFVNLSQRNYGVDVGMYPLGSCTMKYNPKINEIVERLKGFSLSHPLQEENQGSLEILFSISELLGKITGMDAFSLQPAAGAHGELAGLLIIKKYFESKGIEKCKIIIPDSAHGTNPASAKMAGFSIIELKSNKFGEVPLDHLEYAMSEDDVAGIMLTNPNTLGIFDPQIKEITRIVHDNGGLCYYDGANLNPILGICHPRDMGFDIIHLNLHKTFSTPHGGGGPGSGPLGVTSELSQFLPGPCITSTKNGFKRIPSREKSIGRIKSFWGNFGIIVRAYAYILALGAEGLKKVGQIAVLNANYLRVLLEPKYHIPFKRICQHEFVISDRNFPNQITTDDIAKRILDFGIYAPTIYFPLIVRGALMIEPTETESKASLDYFFEVMEKIYEEAKTNPDKLKNAPHRTPIKRLDAVLAARKPILHD</sequence>
<evidence type="ECO:0000313" key="6">
    <source>
        <dbReference type="EMBL" id="KKN52070.1"/>
    </source>
</evidence>
<dbReference type="SUPFAM" id="SSF53383">
    <property type="entry name" value="PLP-dependent transferases"/>
    <property type="match status" value="1"/>
</dbReference>
<feature type="domain" description="Glycine dehydrogenase C-terminal" evidence="5">
    <location>
        <begin position="350"/>
        <end position="448"/>
    </location>
</feature>
<dbReference type="GO" id="GO:0016594">
    <property type="term" value="F:glycine binding"/>
    <property type="evidence" value="ECO:0007669"/>
    <property type="project" value="TreeGrafter"/>
</dbReference>
<accession>A0A0F9R658</accession>
<reference evidence="6" key="1">
    <citation type="journal article" date="2015" name="Nature">
        <title>Complex archaea that bridge the gap between prokaryotes and eukaryotes.</title>
        <authorList>
            <person name="Spang A."/>
            <person name="Saw J.H."/>
            <person name="Jorgensen S.L."/>
            <person name="Zaremba-Niedzwiedzka K."/>
            <person name="Martijn J."/>
            <person name="Lind A.E."/>
            <person name="van Eijk R."/>
            <person name="Schleper C."/>
            <person name="Guy L."/>
            <person name="Ettema T.J."/>
        </authorList>
    </citation>
    <scope>NUCLEOTIDE SEQUENCE</scope>
</reference>
<evidence type="ECO:0000256" key="3">
    <source>
        <dbReference type="ARBA" id="ARBA00023002"/>
    </source>
</evidence>
<dbReference type="Gene3D" id="3.40.640.10">
    <property type="entry name" value="Type I PLP-dependent aspartate aminotransferase-like (Major domain)"/>
    <property type="match status" value="1"/>
</dbReference>
<proteinExistence type="predicted"/>
<dbReference type="PANTHER" id="PTHR11773:SF1">
    <property type="entry name" value="GLYCINE DEHYDROGENASE (DECARBOXYLATING), MITOCHONDRIAL"/>
    <property type="match status" value="1"/>
</dbReference>
<evidence type="ECO:0000256" key="2">
    <source>
        <dbReference type="ARBA" id="ARBA00022898"/>
    </source>
</evidence>
<dbReference type="PANTHER" id="PTHR11773">
    <property type="entry name" value="GLYCINE DEHYDROGENASE, DECARBOXYLATING"/>
    <property type="match status" value="1"/>
</dbReference>